<dbReference type="RefSeq" id="WP_091473695.1">
    <property type="nucleotide sequence ID" value="NZ_FOJT01000001.1"/>
</dbReference>
<evidence type="ECO:0000313" key="3">
    <source>
        <dbReference type="Proteomes" id="UP000199604"/>
    </source>
</evidence>
<evidence type="ECO:0000313" key="2">
    <source>
        <dbReference type="EMBL" id="SFA79238.1"/>
    </source>
</evidence>
<organism evidence="2 3">
    <name type="scientific">Flavobacterium swingsii</name>
    <dbReference type="NCBI Taxonomy" id="498292"/>
    <lineage>
        <taxon>Bacteria</taxon>
        <taxon>Pseudomonadati</taxon>
        <taxon>Bacteroidota</taxon>
        <taxon>Flavobacteriia</taxon>
        <taxon>Flavobacteriales</taxon>
        <taxon>Flavobacteriaceae</taxon>
        <taxon>Flavobacterium</taxon>
    </lineage>
</organism>
<dbReference type="STRING" id="498292.SAMN05660845_0563"/>
<reference evidence="3" key="1">
    <citation type="submission" date="2016-10" db="EMBL/GenBank/DDBJ databases">
        <authorList>
            <person name="Varghese N."/>
            <person name="Submissions S."/>
        </authorList>
    </citation>
    <scope>NUCLEOTIDE SEQUENCE [LARGE SCALE GENOMIC DNA]</scope>
    <source>
        <strain evidence="3">DSM 21789</strain>
    </source>
</reference>
<evidence type="ECO:0000256" key="1">
    <source>
        <dbReference type="SAM" id="SignalP"/>
    </source>
</evidence>
<dbReference type="Proteomes" id="UP000199604">
    <property type="component" value="Unassembled WGS sequence"/>
</dbReference>
<feature type="chain" id="PRO_5011652264" description="CarboxypepD_reg-like domain-containing protein" evidence="1">
    <location>
        <begin position="21"/>
        <end position="252"/>
    </location>
</feature>
<dbReference type="AlphaFoldDB" id="A0A1I0VSM9"/>
<feature type="signal peptide" evidence="1">
    <location>
        <begin position="1"/>
        <end position="20"/>
    </location>
</feature>
<gene>
    <name evidence="2" type="ORF">SAMN05660845_0563</name>
</gene>
<keyword evidence="1" id="KW-0732">Signal</keyword>
<protein>
    <recommendedName>
        <fullName evidence="4">CarboxypepD_reg-like domain-containing protein</fullName>
    </recommendedName>
</protein>
<dbReference type="EMBL" id="FOJT01000001">
    <property type="protein sequence ID" value="SFA79238.1"/>
    <property type="molecule type" value="Genomic_DNA"/>
</dbReference>
<accession>A0A1I0VSM9</accession>
<name>A0A1I0VSM9_9FLAO</name>
<keyword evidence="3" id="KW-1185">Reference proteome</keyword>
<proteinExistence type="predicted"/>
<evidence type="ECO:0008006" key="4">
    <source>
        <dbReference type="Google" id="ProtNLM"/>
    </source>
</evidence>
<sequence length="252" mass="28717">MKQILFLLFTILFFSQSVFSQTLLKGKVISDASNLDGIYVTNLTNEKSTMTEKGGFFSIFAKATDTLMFSGMQIKGMQIILKQSDFSESLFFMRLKQQITMLDEVYIKDYSRINAFSLGIIPFGTKKYTPAQRKLRTATAPFVDLSAGGMAGGSVGVDPLINWLSGRTAMLKKELEVENKERLQIKIDNLYDEDFFIKTLKIPSEYIKGFQVYVIDDQRLINSIKSKNKIMTTFLLGELAEKYKQITFLKKE</sequence>
<dbReference type="OrthoDB" id="1427655at2"/>